<feature type="signal peptide" evidence="14">
    <location>
        <begin position="1"/>
        <end position="23"/>
    </location>
</feature>
<proteinExistence type="predicted"/>
<feature type="domain" description="Protein kinase" evidence="15">
    <location>
        <begin position="512"/>
        <end position="787"/>
    </location>
</feature>
<dbReference type="Proteomes" id="UP001177003">
    <property type="component" value="Chromosome 4"/>
</dbReference>
<dbReference type="InterPro" id="IPR024788">
    <property type="entry name" value="Malectin-like_Carb-bd_dom"/>
</dbReference>
<dbReference type="FunFam" id="1.10.510.10:FF:000252">
    <property type="entry name" value="Receptor-like protein kinase FERONIA"/>
    <property type="match status" value="1"/>
</dbReference>
<keyword evidence="10 13" id="KW-0472">Membrane</keyword>
<keyword evidence="9 13" id="KW-1133">Transmembrane helix</keyword>
<dbReference type="GO" id="GO:0004674">
    <property type="term" value="F:protein serine/threonine kinase activity"/>
    <property type="evidence" value="ECO:0007669"/>
    <property type="project" value="UniProtKB-KW"/>
</dbReference>
<dbReference type="Pfam" id="PF07714">
    <property type="entry name" value="PK_Tyr_Ser-Thr"/>
    <property type="match status" value="1"/>
</dbReference>
<feature type="chain" id="PRO_5041385827" description="Protein kinase domain-containing protein" evidence="14">
    <location>
        <begin position="24"/>
        <end position="802"/>
    </location>
</feature>
<keyword evidence="7" id="KW-0418">Kinase</keyword>
<evidence type="ECO:0000256" key="3">
    <source>
        <dbReference type="ARBA" id="ARBA00022679"/>
    </source>
</evidence>
<accession>A0AA35YZF1</accession>
<evidence type="ECO:0000256" key="4">
    <source>
        <dbReference type="ARBA" id="ARBA00022692"/>
    </source>
</evidence>
<keyword evidence="5 14" id="KW-0732">Signal</keyword>
<keyword evidence="4 13" id="KW-0812">Transmembrane</keyword>
<evidence type="ECO:0000256" key="5">
    <source>
        <dbReference type="ARBA" id="ARBA00022729"/>
    </source>
</evidence>
<evidence type="ECO:0000256" key="13">
    <source>
        <dbReference type="SAM" id="Phobius"/>
    </source>
</evidence>
<dbReference type="SMART" id="SM00220">
    <property type="entry name" value="S_TKc"/>
    <property type="match status" value="1"/>
</dbReference>
<keyword evidence="11" id="KW-0325">Glycoprotein</keyword>
<evidence type="ECO:0000259" key="15">
    <source>
        <dbReference type="PROSITE" id="PS50011"/>
    </source>
</evidence>
<dbReference type="InterPro" id="IPR001245">
    <property type="entry name" value="Ser-Thr/Tyr_kinase_cat_dom"/>
</dbReference>
<evidence type="ECO:0000256" key="6">
    <source>
        <dbReference type="ARBA" id="ARBA00022741"/>
    </source>
</evidence>
<keyword evidence="3" id="KW-0808">Transferase</keyword>
<dbReference type="Gene3D" id="1.10.510.10">
    <property type="entry name" value="Transferase(Phosphotransferase) domain 1"/>
    <property type="match status" value="1"/>
</dbReference>
<dbReference type="PANTHER" id="PTHR34590">
    <property type="entry name" value="OS03G0124300 PROTEIN-RELATED"/>
    <property type="match status" value="1"/>
</dbReference>
<keyword evidence="8 12" id="KW-0067">ATP-binding</keyword>
<protein>
    <recommendedName>
        <fullName evidence="15">Protein kinase domain-containing protein</fullName>
    </recommendedName>
</protein>
<dbReference type="AlphaFoldDB" id="A0AA35YZF1"/>
<keyword evidence="17" id="KW-1185">Reference proteome</keyword>
<dbReference type="CDD" id="cd14066">
    <property type="entry name" value="STKc_IRAK"/>
    <property type="match status" value="1"/>
</dbReference>
<evidence type="ECO:0000256" key="11">
    <source>
        <dbReference type="ARBA" id="ARBA00023180"/>
    </source>
</evidence>
<dbReference type="GO" id="GO:0004714">
    <property type="term" value="F:transmembrane receptor protein tyrosine kinase activity"/>
    <property type="evidence" value="ECO:0007669"/>
    <property type="project" value="InterPro"/>
</dbReference>
<feature type="binding site" evidence="12">
    <location>
        <position position="541"/>
    </location>
    <ligand>
        <name>ATP</name>
        <dbReference type="ChEBI" id="CHEBI:30616"/>
    </ligand>
</feature>
<dbReference type="EMBL" id="OX465080">
    <property type="protein sequence ID" value="CAI9283088.1"/>
    <property type="molecule type" value="Genomic_DNA"/>
</dbReference>
<evidence type="ECO:0000256" key="1">
    <source>
        <dbReference type="ARBA" id="ARBA00004479"/>
    </source>
</evidence>
<dbReference type="GO" id="GO:0005524">
    <property type="term" value="F:ATP binding"/>
    <property type="evidence" value="ECO:0007669"/>
    <property type="project" value="UniProtKB-UniRule"/>
</dbReference>
<organism evidence="16 17">
    <name type="scientific">Lactuca saligna</name>
    <name type="common">Willowleaf lettuce</name>
    <dbReference type="NCBI Taxonomy" id="75948"/>
    <lineage>
        <taxon>Eukaryota</taxon>
        <taxon>Viridiplantae</taxon>
        <taxon>Streptophyta</taxon>
        <taxon>Embryophyta</taxon>
        <taxon>Tracheophyta</taxon>
        <taxon>Spermatophyta</taxon>
        <taxon>Magnoliopsida</taxon>
        <taxon>eudicotyledons</taxon>
        <taxon>Gunneridae</taxon>
        <taxon>Pentapetalae</taxon>
        <taxon>asterids</taxon>
        <taxon>campanulids</taxon>
        <taxon>Asterales</taxon>
        <taxon>Asteraceae</taxon>
        <taxon>Cichorioideae</taxon>
        <taxon>Cichorieae</taxon>
        <taxon>Lactucinae</taxon>
        <taxon>Lactuca</taxon>
    </lineage>
</organism>
<dbReference type="PANTHER" id="PTHR34590:SF5">
    <property type="entry name" value="OS04G0586500 PROTEIN"/>
    <property type="match status" value="1"/>
</dbReference>
<dbReference type="InterPro" id="IPR011009">
    <property type="entry name" value="Kinase-like_dom_sf"/>
</dbReference>
<dbReference type="InterPro" id="IPR000719">
    <property type="entry name" value="Prot_kinase_dom"/>
</dbReference>
<dbReference type="Gene3D" id="2.60.120.430">
    <property type="entry name" value="Galactose-binding lectin"/>
    <property type="match status" value="2"/>
</dbReference>
<dbReference type="SUPFAM" id="SSF56112">
    <property type="entry name" value="Protein kinase-like (PK-like)"/>
    <property type="match status" value="1"/>
</dbReference>
<evidence type="ECO:0000313" key="17">
    <source>
        <dbReference type="Proteomes" id="UP001177003"/>
    </source>
</evidence>
<evidence type="ECO:0000313" key="16">
    <source>
        <dbReference type="EMBL" id="CAI9283088.1"/>
    </source>
</evidence>
<dbReference type="GO" id="GO:0010038">
    <property type="term" value="P:response to metal ion"/>
    <property type="evidence" value="ECO:0007669"/>
    <property type="project" value="UniProtKB-ARBA"/>
</dbReference>
<evidence type="ECO:0000256" key="7">
    <source>
        <dbReference type="ARBA" id="ARBA00022777"/>
    </source>
</evidence>
<reference evidence="16" key="1">
    <citation type="submission" date="2023-04" db="EMBL/GenBank/DDBJ databases">
        <authorList>
            <person name="Vijverberg K."/>
            <person name="Xiong W."/>
            <person name="Schranz E."/>
        </authorList>
    </citation>
    <scope>NUCLEOTIDE SEQUENCE</scope>
</reference>
<feature type="transmembrane region" description="Helical" evidence="13">
    <location>
        <begin position="441"/>
        <end position="465"/>
    </location>
</feature>
<dbReference type="Gene3D" id="3.30.200.20">
    <property type="entry name" value="Phosphorylase Kinase, domain 1"/>
    <property type="match status" value="1"/>
</dbReference>
<dbReference type="GO" id="GO:0016020">
    <property type="term" value="C:membrane"/>
    <property type="evidence" value="ECO:0007669"/>
    <property type="project" value="UniProtKB-SubCell"/>
</dbReference>
<evidence type="ECO:0000256" key="8">
    <source>
        <dbReference type="ARBA" id="ARBA00022840"/>
    </source>
</evidence>
<dbReference type="Pfam" id="PF12819">
    <property type="entry name" value="Malectin_like"/>
    <property type="match status" value="1"/>
</dbReference>
<dbReference type="PROSITE" id="PS50011">
    <property type="entry name" value="PROTEIN_KINASE_DOM"/>
    <property type="match status" value="1"/>
</dbReference>
<evidence type="ECO:0000256" key="10">
    <source>
        <dbReference type="ARBA" id="ARBA00023136"/>
    </source>
</evidence>
<dbReference type="InterPro" id="IPR017441">
    <property type="entry name" value="Protein_kinase_ATP_BS"/>
</dbReference>
<name>A0AA35YZF1_LACSI</name>
<comment type="subcellular location">
    <subcellularLocation>
        <location evidence="1">Membrane</location>
        <topology evidence="1">Single-pass type I membrane protein</topology>
    </subcellularLocation>
</comment>
<keyword evidence="2" id="KW-0723">Serine/threonine-protein kinase</keyword>
<keyword evidence="6 12" id="KW-0547">Nucleotide-binding</keyword>
<dbReference type="FunFam" id="2.60.120.430:FF:000007">
    <property type="entry name" value="FERONIA receptor-like kinase"/>
    <property type="match status" value="1"/>
</dbReference>
<dbReference type="PROSITE" id="PS00107">
    <property type="entry name" value="PROTEIN_KINASE_ATP"/>
    <property type="match status" value="1"/>
</dbReference>
<evidence type="ECO:0000256" key="9">
    <source>
        <dbReference type="ARBA" id="ARBA00022989"/>
    </source>
</evidence>
<dbReference type="FunFam" id="3.30.200.20:FF:000645">
    <property type="entry name" value="Receptor-like protein kinase FERONIA"/>
    <property type="match status" value="1"/>
</dbReference>
<dbReference type="PROSITE" id="PS00108">
    <property type="entry name" value="PROTEIN_KINASE_ST"/>
    <property type="match status" value="1"/>
</dbReference>
<dbReference type="InterPro" id="IPR045272">
    <property type="entry name" value="ANXUR1/2-like"/>
</dbReference>
<evidence type="ECO:0000256" key="14">
    <source>
        <dbReference type="SAM" id="SignalP"/>
    </source>
</evidence>
<dbReference type="FunFam" id="2.60.120.430:FF:000003">
    <property type="entry name" value="FERONIA receptor-like kinase"/>
    <property type="match status" value="1"/>
</dbReference>
<sequence length="802" mass="90884">MFTFTLRLFSLLLISTTTSTATAQPYKATDHFLLDCGASSTTTSFSRRWSGDEHSEFLPFNSHVTSFLSTPTAQYPPPPETLYTTSRIFNTSSFTYKFPVSQGPKFLRLHFYPATYSDLKANQSFFSVSSNGYSLLTNFSASRTSCFLSQPRPKLSSFFKEFIIYVKDTQILNVTFTPSPNSYAFINGIEIVSMPENLHFKAEKYKYLDQISGPVVDNYTALETIYRVNVGGGQISSKDDTGMYRSWDGDDNYIFGAAFGLTWVMDSPIVYTTNTPNYTAPEIVYQTQRSMGYLSQHYNLTWALPVDSGFYYLLRLHFCNIIPEYTKNFQMVFKIFINNQTAEHDADPFFWTQGSGCPVYKDYGVYVADPDGKRSKQDLWLALHPNYAESEKYNDGYLNGLEVFKLNMTGNLSSPNPEHSCSTPAARVTYPIKEKKKKAPYVVILGSVGGGLVMLCVLVLMVLCYRRRVMEKSSWGRTSSESKSPKYFSALLPSDRCHRYTLKELKFATDEFNENCVIGNGGFGKVYKGYMEKTRDTVAIKRLNKSSSQGFHEFQTEIAMLSKLRHVHLVSLIGYCDENGEMILVYEYMAQGTLQEHIYNTNNPPLSWKTRLSICIGAAKGLHYLHTCGKRRIIHRDVKSTNILLDEKWVAKLSDFGLSKLGSKDPLKTHVSTLVKGSLGYIDPEYCKTKQLTDKSDVYSFGVVLLEVLCSRPIILRRLSDEQVSLVTWGKSCYRRGTLHEIIDPKVSGEIAPECLRKFGDVANSCLHEEGSERPTMEDVVWGLEFALQLQHIANESMPENQ</sequence>
<evidence type="ECO:0000256" key="2">
    <source>
        <dbReference type="ARBA" id="ARBA00022527"/>
    </source>
</evidence>
<dbReference type="InterPro" id="IPR008271">
    <property type="entry name" value="Ser/Thr_kinase_AS"/>
</dbReference>
<gene>
    <name evidence="16" type="ORF">LSALG_LOCUS22698</name>
</gene>
<evidence type="ECO:0000256" key="12">
    <source>
        <dbReference type="PROSITE-ProRule" id="PRU10141"/>
    </source>
</evidence>